<keyword evidence="1" id="KW-0808">Transferase</keyword>
<reference evidence="7" key="1">
    <citation type="submission" date="2021-01" db="EMBL/GenBank/DDBJ databases">
        <title>Whole genome shotgun sequence of Actinoplanes ferrugineus NBRC 15555.</title>
        <authorList>
            <person name="Komaki H."/>
            <person name="Tamura T."/>
        </authorList>
    </citation>
    <scope>NUCLEOTIDE SEQUENCE</scope>
    <source>
        <strain evidence="7">NBRC 15555</strain>
    </source>
</reference>
<dbReference type="Gene3D" id="3.30.200.20">
    <property type="entry name" value="Phosphorylase Kinase, domain 1"/>
    <property type="match status" value="1"/>
</dbReference>
<keyword evidence="3" id="KW-0418">Kinase</keyword>
<keyword evidence="4" id="KW-0067">ATP-binding</keyword>
<dbReference type="PANTHER" id="PTHR43289">
    <property type="entry name" value="MITOGEN-ACTIVATED PROTEIN KINASE KINASE KINASE 20-RELATED"/>
    <property type="match status" value="1"/>
</dbReference>
<dbReference type="EMBL" id="BOMM01000040">
    <property type="protein sequence ID" value="GIE12677.1"/>
    <property type="molecule type" value="Genomic_DNA"/>
</dbReference>
<evidence type="ECO:0000256" key="2">
    <source>
        <dbReference type="ARBA" id="ARBA00022741"/>
    </source>
</evidence>
<dbReference type="SUPFAM" id="SSF56112">
    <property type="entry name" value="Protein kinase-like (PK-like)"/>
    <property type="match status" value="1"/>
</dbReference>
<organism evidence="7 8">
    <name type="scientific">Paractinoplanes ferrugineus</name>
    <dbReference type="NCBI Taxonomy" id="113564"/>
    <lineage>
        <taxon>Bacteria</taxon>
        <taxon>Bacillati</taxon>
        <taxon>Actinomycetota</taxon>
        <taxon>Actinomycetes</taxon>
        <taxon>Micromonosporales</taxon>
        <taxon>Micromonosporaceae</taxon>
        <taxon>Paractinoplanes</taxon>
    </lineage>
</organism>
<feature type="compositionally biased region" description="Low complexity" evidence="5">
    <location>
        <begin position="313"/>
        <end position="329"/>
    </location>
</feature>
<keyword evidence="8" id="KW-1185">Reference proteome</keyword>
<dbReference type="Gene3D" id="1.10.510.10">
    <property type="entry name" value="Transferase(Phosphotransferase) domain 1"/>
    <property type="match status" value="1"/>
</dbReference>
<feature type="compositionally biased region" description="Pro residues" evidence="5">
    <location>
        <begin position="330"/>
        <end position="344"/>
    </location>
</feature>
<dbReference type="Pfam" id="PF00069">
    <property type="entry name" value="Pkinase"/>
    <property type="match status" value="1"/>
</dbReference>
<evidence type="ECO:0000313" key="8">
    <source>
        <dbReference type="Proteomes" id="UP000598174"/>
    </source>
</evidence>
<keyword evidence="2" id="KW-0547">Nucleotide-binding</keyword>
<evidence type="ECO:0000256" key="5">
    <source>
        <dbReference type="SAM" id="MobiDB-lite"/>
    </source>
</evidence>
<dbReference type="PROSITE" id="PS50011">
    <property type="entry name" value="PROTEIN_KINASE_DOM"/>
    <property type="match status" value="1"/>
</dbReference>
<name>A0A919MLY1_9ACTN</name>
<feature type="region of interest" description="Disordered" evidence="5">
    <location>
        <begin position="256"/>
        <end position="378"/>
    </location>
</feature>
<proteinExistence type="predicted"/>
<dbReference type="PANTHER" id="PTHR43289:SF34">
    <property type="entry name" value="SERINE_THREONINE-PROTEIN KINASE YBDM-RELATED"/>
    <property type="match status" value="1"/>
</dbReference>
<dbReference type="GO" id="GO:0005524">
    <property type="term" value="F:ATP binding"/>
    <property type="evidence" value="ECO:0007669"/>
    <property type="project" value="UniProtKB-KW"/>
</dbReference>
<evidence type="ECO:0000256" key="1">
    <source>
        <dbReference type="ARBA" id="ARBA00022679"/>
    </source>
</evidence>
<feature type="domain" description="Protein kinase" evidence="6">
    <location>
        <begin position="8"/>
        <end position="235"/>
    </location>
</feature>
<accession>A0A919MLY1</accession>
<dbReference type="AlphaFoldDB" id="A0A919MLY1"/>
<feature type="compositionally biased region" description="Low complexity" evidence="5">
    <location>
        <begin position="348"/>
        <end position="361"/>
    </location>
</feature>
<comment type="caution">
    <text evidence="7">The sequence shown here is derived from an EMBL/GenBank/DDBJ whole genome shotgun (WGS) entry which is preliminary data.</text>
</comment>
<dbReference type="GO" id="GO:0004674">
    <property type="term" value="F:protein serine/threonine kinase activity"/>
    <property type="evidence" value="ECO:0007669"/>
    <property type="project" value="TreeGrafter"/>
</dbReference>
<protein>
    <recommendedName>
        <fullName evidence="6">Protein kinase domain-containing protein</fullName>
    </recommendedName>
</protein>
<dbReference type="InterPro" id="IPR000719">
    <property type="entry name" value="Prot_kinase_dom"/>
</dbReference>
<evidence type="ECO:0000256" key="3">
    <source>
        <dbReference type="ARBA" id="ARBA00022777"/>
    </source>
</evidence>
<dbReference type="Proteomes" id="UP000598174">
    <property type="component" value="Unassembled WGS sequence"/>
</dbReference>
<feature type="compositionally biased region" description="Low complexity" evidence="5">
    <location>
        <begin position="276"/>
        <end position="295"/>
    </location>
</feature>
<evidence type="ECO:0000313" key="7">
    <source>
        <dbReference type="EMBL" id="GIE12677.1"/>
    </source>
</evidence>
<sequence length="378" mass="38457">MQMLAGRYGLGDALGQDGGAVVHHGFDTVLRRSVAVKLFSPDASDVLREARTAAGLGHPNIAQVYDYGEIGDGGTPYLVMEFLDGETLADRLARTGALRWREAAQICAGVAGALAAAHAQSLVHGGISPRTVKLTTDGVKVLDFEMATAVANYGVDVSALGFLLFECLTGAPARPGEQLPRILGAPRDLSLLYEACATEAVPAASVAEALRRIAGPVPSVRSANPSRSRRRAAAMASAAVVTAVLSILGVQLANGTATPGGRSAEAAVEAPPPATAVPATSSPVRPTPSVSGSVRKPVVTSTARAHKKARVYTPQTSAPPSAAPSASPSKTPPSAPPSTKPTPKPTTDDSTPPVEPTDTPTTPAPEDTPPVNGESISG</sequence>
<evidence type="ECO:0000259" key="6">
    <source>
        <dbReference type="PROSITE" id="PS50011"/>
    </source>
</evidence>
<dbReference type="InterPro" id="IPR011009">
    <property type="entry name" value="Kinase-like_dom_sf"/>
</dbReference>
<gene>
    <name evidence="7" type="ORF">Afe05nite_45170</name>
</gene>
<evidence type="ECO:0000256" key="4">
    <source>
        <dbReference type="ARBA" id="ARBA00022840"/>
    </source>
</evidence>